<evidence type="ECO:0000259" key="1">
    <source>
        <dbReference type="Pfam" id="PF00534"/>
    </source>
</evidence>
<name>A0A061SLA9_9RHOB</name>
<dbReference type="SUPFAM" id="SSF53756">
    <property type="entry name" value="UDP-Glycosyltransferase/glycogen phosphorylase"/>
    <property type="match status" value="1"/>
</dbReference>
<dbReference type="Pfam" id="PF00534">
    <property type="entry name" value="Glycos_transf_1"/>
    <property type="match status" value="1"/>
</dbReference>
<proteinExistence type="predicted"/>
<dbReference type="RefSeq" id="WP_152543051.1">
    <property type="nucleotide sequence ID" value="NZ_JEMU01000022.1"/>
</dbReference>
<sequence length="470" mass="53811">MTQTYFFDVTDIMDYVRTETSVSGIQRVSLAVITRMIARFGSERVKIAFWSEKGRYEALDADVLLQMDDFDANALAYLFFGEKARWGGEIAPSLERYRTRPFKRGVYRWVRNFHATLGNDRHFKKKGTSLSDWRNFHAKRREFKQNPPLERPKAQLVHTIAKPGDWVIVMGAVFGQDKLAQALADLKSQKGVGVTILIHDLIPILAPEHMHGGFSHRFDRWLRQSASYCQSYLANSIYTKKDLKEFLEKEGTPRPIKVVPLAQYFERPALSDDPQLSAQIKDVLQNPYVLVVGTMETRKNLMRLALAWEQLSLSGEIEMPRLVFAGKQNWHRQDFNNWLQKNQNLGGLIEVIDRPSDTELTMLYEGCLFTAMVSEFEGWGLPVGESLSMGKTGVVSDNTSMPEVGGDMVEYCDPYDVGSIAEACQKLIQDPKHRSMLEARIRQNKLRTWDDVTEDFVQFFEDEASQKEAG</sequence>
<dbReference type="GO" id="GO:0016757">
    <property type="term" value="F:glycosyltransferase activity"/>
    <property type="evidence" value="ECO:0007669"/>
    <property type="project" value="InterPro"/>
</dbReference>
<gene>
    <name evidence="2" type="ORF">PM02_18235</name>
</gene>
<dbReference type="PANTHER" id="PTHR46401:SF8">
    <property type="entry name" value="BLL6006 PROTEIN"/>
    <property type="match status" value="1"/>
</dbReference>
<accession>A0A061SLA9</accession>
<dbReference type="InterPro" id="IPR001296">
    <property type="entry name" value="Glyco_trans_1"/>
</dbReference>
<organism evidence="2 3">
    <name type="scientific">Sulfitobacter mediterraneus</name>
    <dbReference type="NCBI Taxonomy" id="83219"/>
    <lineage>
        <taxon>Bacteria</taxon>
        <taxon>Pseudomonadati</taxon>
        <taxon>Pseudomonadota</taxon>
        <taxon>Alphaproteobacteria</taxon>
        <taxon>Rhodobacterales</taxon>
        <taxon>Roseobacteraceae</taxon>
        <taxon>Sulfitobacter</taxon>
    </lineage>
</organism>
<feature type="domain" description="Glycosyl transferase family 1" evidence="1">
    <location>
        <begin position="282"/>
        <end position="442"/>
    </location>
</feature>
<comment type="caution">
    <text evidence="2">The sequence shown here is derived from an EMBL/GenBank/DDBJ whole genome shotgun (WGS) entry which is preliminary data.</text>
</comment>
<dbReference type="Proteomes" id="UP000027337">
    <property type="component" value="Unassembled WGS sequence"/>
</dbReference>
<dbReference type="CDD" id="cd03809">
    <property type="entry name" value="GT4_MtfB-like"/>
    <property type="match status" value="1"/>
</dbReference>
<dbReference type="Gene3D" id="3.40.50.2000">
    <property type="entry name" value="Glycogen Phosphorylase B"/>
    <property type="match status" value="1"/>
</dbReference>
<dbReference type="EMBL" id="JEMU01000022">
    <property type="protein sequence ID" value="KAJ01642.1"/>
    <property type="molecule type" value="Genomic_DNA"/>
</dbReference>
<protein>
    <submittedName>
        <fullName evidence="2">Glycosyl transferase family 1</fullName>
    </submittedName>
</protein>
<evidence type="ECO:0000313" key="2">
    <source>
        <dbReference type="EMBL" id="KAJ01642.1"/>
    </source>
</evidence>
<dbReference type="eggNOG" id="COG0438">
    <property type="taxonomic scope" value="Bacteria"/>
</dbReference>
<keyword evidence="2" id="KW-0808">Transferase</keyword>
<evidence type="ECO:0000313" key="3">
    <source>
        <dbReference type="Proteomes" id="UP000027337"/>
    </source>
</evidence>
<dbReference type="STRING" id="83219.PM02_18235"/>
<keyword evidence="3" id="KW-1185">Reference proteome</keyword>
<dbReference type="AlphaFoldDB" id="A0A061SLA9"/>
<dbReference type="PANTHER" id="PTHR46401">
    <property type="entry name" value="GLYCOSYLTRANSFERASE WBBK-RELATED"/>
    <property type="match status" value="1"/>
</dbReference>
<reference evidence="2 3" key="1">
    <citation type="journal article" date="2014" name="Genome Announc.">
        <title>Draft Genome Sequences of Two Isolates of the Roseobacter Group, Sulfitobacter sp. Strains 3SOLIMAR09 and 1FIGIMAR09, from Harbors of Mallorca Island (Mediterranean Sea).</title>
        <authorList>
            <person name="Mas-Llado M."/>
            <person name="Pina-Villalonga J.M."/>
            <person name="Brunet-Galmes I."/>
            <person name="Nogales B."/>
            <person name="Bosch R."/>
        </authorList>
    </citation>
    <scope>NUCLEOTIDE SEQUENCE [LARGE SCALE GENOMIC DNA]</scope>
    <source>
        <strain evidence="2 3">1FIGIMAR09</strain>
    </source>
</reference>